<dbReference type="Proteomes" id="UP000245829">
    <property type="component" value="Unassembled WGS sequence"/>
</dbReference>
<evidence type="ECO:0000313" key="3">
    <source>
        <dbReference type="Proteomes" id="UP000245829"/>
    </source>
</evidence>
<dbReference type="EMBL" id="BGKI01000004">
    <property type="protein sequence ID" value="GBH33917.1"/>
    <property type="molecule type" value="Genomic_DNA"/>
</dbReference>
<keyword evidence="1" id="KW-0812">Transmembrane</keyword>
<evidence type="ECO:0000256" key="1">
    <source>
        <dbReference type="SAM" id="Phobius"/>
    </source>
</evidence>
<name>A0A2S2KQT2_9ARCH</name>
<dbReference type="AlphaFoldDB" id="A0A2S2KQT2"/>
<evidence type="ECO:0000313" key="2">
    <source>
        <dbReference type="EMBL" id="GBH33917.1"/>
    </source>
</evidence>
<proteinExistence type="predicted"/>
<dbReference type="GeneID" id="76208967"/>
<reference evidence="2 3" key="1">
    <citation type="submission" date="2018-05" db="EMBL/GenBank/DDBJ databases">
        <title>genome sequencing of Nitrosopumilus sp. NM25.</title>
        <authorList>
            <person name="Mori K."/>
            <person name="Nakagawa T."/>
        </authorList>
    </citation>
    <scope>NUCLEOTIDE SEQUENCE [LARGE SCALE GENOMIC DNA]</scope>
    <source>
        <strain evidence="2 3">NM25</strain>
    </source>
</reference>
<protein>
    <submittedName>
        <fullName evidence="2">Uncharacterized protein</fullName>
    </submittedName>
</protein>
<sequence>MGLSNAISGGIIMFGITFVIFTFGGLTDKAASFSDASSETSDWESKLVKTSIDVSIPNDPGTDSTFSFDITNTNLEKLWEFEKFDIIITYNSAGIIQTETLTYDSTCAPNIGEWCISTWTNDIIDPKILNNGETITVDVEISNSIQSGSNLIVIVATQNGVVATKTRSVA</sequence>
<comment type="caution">
    <text evidence="2">The sequence shown here is derived from an EMBL/GenBank/DDBJ whole genome shotgun (WGS) entry which is preliminary data.</text>
</comment>
<organism evidence="2 3">
    <name type="scientific">Nitrosopumilus zosterae</name>
    <dbReference type="NCBI Taxonomy" id="718286"/>
    <lineage>
        <taxon>Archaea</taxon>
        <taxon>Nitrososphaerota</taxon>
        <taxon>Nitrososphaeria</taxon>
        <taxon>Nitrosopumilales</taxon>
        <taxon>Nitrosopumilaceae</taxon>
        <taxon>Nitrosopumilus</taxon>
    </lineage>
</organism>
<gene>
    <name evidence="2" type="ORF">NZNM25_07080</name>
</gene>
<dbReference type="RefSeq" id="WP_109876575.1">
    <property type="nucleotide sequence ID" value="NZ_AP026695.1"/>
</dbReference>
<keyword evidence="1" id="KW-1133">Transmembrane helix</keyword>
<keyword evidence="1" id="KW-0472">Membrane</keyword>
<feature type="transmembrane region" description="Helical" evidence="1">
    <location>
        <begin position="6"/>
        <end position="26"/>
    </location>
</feature>
<keyword evidence="3" id="KW-1185">Reference proteome</keyword>
<accession>A0A2S2KQT2</accession>
<dbReference type="OrthoDB" id="9682at2157"/>